<evidence type="ECO:0000313" key="2">
    <source>
        <dbReference type="EMBL" id="NYF56485.1"/>
    </source>
</evidence>
<protein>
    <submittedName>
        <fullName evidence="2">Uncharacterized protein</fullName>
    </submittedName>
</protein>
<dbReference type="Proteomes" id="UP000631553">
    <property type="component" value="Unassembled WGS sequence"/>
</dbReference>
<accession>A0ABX2RK10</accession>
<dbReference type="EMBL" id="JACCCQ010000001">
    <property type="protein sequence ID" value="NYF56485.1"/>
    <property type="molecule type" value="Genomic_DNA"/>
</dbReference>
<sequence length="131" mass="13573">MPLRAITAPDHVALLTLLILLAPLSLVPLLSLLALALLPLLALPPLVLLTMLVLLLAFPALADTPAPRSAGPTSNGPGPAALPESVRGTHTVAEAADLRRHQAWIYVMLTSEEASYASGLRVAVTGGQPIL</sequence>
<gene>
    <name evidence="2" type="ORF">HDA35_002316</name>
</gene>
<organism evidence="2 3">
    <name type="scientific">Micromonospora purpureochromogenes</name>
    <dbReference type="NCBI Taxonomy" id="47872"/>
    <lineage>
        <taxon>Bacteria</taxon>
        <taxon>Bacillati</taxon>
        <taxon>Actinomycetota</taxon>
        <taxon>Actinomycetes</taxon>
        <taxon>Micromonosporales</taxon>
        <taxon>Micromonosporaceae</taxon>
        <taxon>Micromonospora</taxon>
    </lineage>
</organism>
<reference evidence="2 3" key="1">
    <citation type="submission" date="2020-07" db="EMBL/GenBank/DDBJ databases">
        <title>Sequencing the genomes of 1000 actinobacteria strains.</title>
        <authorList>
            <person name="Klenk H.-P."/>
        </authorList>
    </citation>
    <scope>NUCLEOTIDE SEQUENCE [LARGE SCALE GENOMIC DNA]</scope>
    <source>
        <strain evidence="2 3">DSM 43814</strain>
    </source>
</reference>
<feature type="transmembrane region" description="Helical" evidence="1">
    <location>
        <begin position="12"/>
        <end position="36"/>
    </location>
</feature>
<evidence type="ECO:0000313" key="3">
    <source>
        <dbReference type="Proteomes" id="UP000631553"/>
    </source>
</evidence>
<comment type="caution">
    <text evidence="2">The sequence shown here is derived from an EMBL/GenBank/DDBJ whole genome shotgun (WGS) entry which is preliminary data.</text>
</comment>
<keyword evidence="1" id="KW-0812">Transmembrane</keyword>
<dbReference type="RefSeq" id="WP_218896042.1">
    <property type="nucleotide sequence ID" value="NZ_JACCCQ010000001.1"/>
</dbReference>
<keyword evidence="1" id="KW-1133">Transmembrane helix</keyword>
<evidence type="ECO:0000256" key="1">
    <source>
        <dbReference type="SAM" id="Phobius"/>
    </source>
</evidence>
<feature type="transmembrane region" description="Helical" evidence="1">
    <location>
        <begin position="42"/>
        <end position="62"/>
    </location>
</feature>
<name>A0ABX2RK10_9ACTN</name>
<keyword evidence="3" id="KW-1185">Reference proteome</keyword>
<keyword evidence="1" id="KW-0472">Membrane</keyword>
<proteinExistence type="predicted"/>